<dbReference type="InterPro" id="IPR011990">
    <property type="entry name" value="TPR-like_helical_dom_sf"/>
</dbReference>
<organism evidence="3 4">
    <name type="scientific">Vanilla planifolia</name>
    <name type="common">Vanilla</name>
    <dbReference type="NCBI Taxonomy" id="51239"/>
    <lineage>
        <taxon>Eukaryota</taxon>
        <taxon>Viridiplantae</taxon>
        <taxon>Streptophyta</taxon>
        <taxon>Embryophyta</taxon>
        <taxon>Tracheophyta</taxon>
        <taxon>Spermatophyta</taxon>
        <taxon>Magnoliopsida</taxon>
        <taxon>Liliopsida</taxon>
        <taxon>Asparagales</taxon>
        <taxon>Orchidaceae</taxon>
        <taxon>Vanilloideae</taxon>
        <taxon>Vanilleae</taxon>
        <taxon>Vanilla</taxon>
    </lineage>
</organism>
<dbReference type="FunFam" id="1.25.40.10:FF:000790">
    <property type="entry name" value="Pentatricopeptide repeat-containing protein"/>
    <property type="match status" value="1"/>
</dbReference>
<dbReference type="InterPro" id="IPR046960">
    <property type="entry name" value="PPR_At4g14850-like_plant"/>
</dbReference>
<feature type="repeat" description="PPR" evidence="2">
    <location>
        <begin position="123"/>
        <end position="157"/>
    </location>
</feature>
<dbReference type="Proteomes" id="UP000636800">
    <property type="component" value="Chromosome 5"/>
</dbReference>
<dbReference type="AlphaFoldDB" id="A0A835R380"/>
<dbReference type="GO" id="GO:0009451">
    <property type="term" value="P:RNA modification"/>
    <property type="evidence" value="ECO:0007669"/>
    <property type="project" value="InterPro"/>
</dbReference>
<protein>
    <recommendedName>
        <fullName evidence="5">Pentatricopeptide repeat-containing protein</fullName>
    </recommendedName>
</protein>
<dbReference type="EMBL" id="JADCNL010000005">
    <property type="protein sequence ID" value="KAG0479357.1"/>
    <property type="molecule type" value="Genomic_DNA"/>
</dbReference>
<keyword evidence="1" id="KW-0677">Repeat</keyword>
<evidence type="ECO:0000313" key="3">
    <source>
        <dbReference type="EMBL" id="KAG0479357.1"/>
    </source>
</evidence>
<dbReference type="PROSITE" id="PS51375">
    <property type="entry name" value="PPR"/>
    <property type="match status" value="2"/>
</dbReference>
<dbReference type="NCBIfam" id="TIGR00756">
    <property type="entry name" value="PPR"/>
    <property type="match status" value="4"/>
</dbReference>
<keyword evidence="4" id="KW-1185">Reference proteome</keyword>
<reference evidence="3 4" key="1">
    <citation type="journal article" date="2020" name="Nat. Food">
        <title>A phased Vanilla planifolia genome enables genetic improvement of flavour and production.</title>
        <authorList>
            <person name="Hasing T."/>
            <person name="Tang H."/>
            <person name="Brym M."/>
            <person name="Khazi F."/>
            <person name="Huang T."/>
            <person name="Chambers A.H."/>
        </authorList>
    </citation>
    <scope>NUCLEOTIDE SEQUENCE [LARGE SCALE GENOMIC DNA]</scope>
    <source>
        <tissue evidence="3">Leaf</tissue>
    </source>
</reference>
<dbReference type="Pfam" id="PF01535">
    <property type="entry name" value="PPR"/>
    <property type="match status" value="3"/>
</dbReference>
<dbReference type="PANTHER" id="PTHR47926:SF452">
    <property type="entry name" value="PENTATRICOPEPTIDE REPEAT-CONTAINING PROTEIN"/>
    <property type="match status" value="1"/>
</dbReference>
<dbReference type="InterPro" id="IPR046848">
    <property type="entry name" value="E_motif"/>
</dbReference>
<dbReference type="Pfam" id="PF20431">
    <property type="entry name" value="E_motif"/>
    <property type="match status" value="1"/>
</dbReference>
<dbReference type="PANTHER" id="PTHR47926">
    <property type="entry name" value="PENTATRICOPEPTIDE REPEAT-CONTAINING PROTEIN"/>
    <property type="match status" value="1"/>
</dbReference>
<dbReference type="GO" id="GO:0003723">
    <property type="term" value="F:RNA binding"/>
    <property type="evidence" value="ECO:0007669"/>
    <property type="project" value="InterPro"/>
</dbReference>
<dbReference type="InterPro" id="IPR002885">
    <property type="entry name" value="PPR_rpt"/>
</dbReference>
<dbReference type="Pfam" id="PF13041">
    <property type="entry name" value="PPR_2"/>
    <property type="match status" value="1"/>
</dbReference>
<feature type="repeat" description="PPR" evidence="2">
    <location>
        <begin position="257"/>
        <end position="291"/>
    </location>
</feature>
<sequence length="448" mass="49733">MDRIKFSIRLSGLSWAESASAVAIRLASSPKEALILFKARLRHRNLQTTVVDPHDSHAAVFTLKHCSSCPITNSSRLIPSLHAHLLKTSLLSCAHVSCALLHCYSIATLSFARILFDEIPNKNVVTYNTMITCYARHGNVIAARGLFDQMPERDIASWSAIICGYMHRCNPSQAFLLFREMIQAGKSKPDPMILVTILSGCAESGSLGLIGKSVHAYIERNHMDVNVQLGTSLIGMYGRCGCLKSAFTVFERMPERNVMHWTSMICGLAIHGYSEEALAFFERMLGTGVRPNKVTFTGVLNACKHAGMVEAGHNYFCSMKSDFGFDPEIYHYGCMVDLLANSGMLDDAYSMIQSMKVEPNVVIWTSLLAACKKYKNFDIAEKVIEKVLQIAEPDDDGGVYTLVSDLYALGGRWNDVQKVRVLMDRLVVRKKRGSSFIEVEDLRSSSCS</sequence>
<dbReference type="Gene3D" id="1.25.40.10">
    <property type="entry name" value="Tetratricopeptide repeat domain"/>
    <property type="match status" value="3"/>
</dbReference>
<gene>
    <name evidence="3" type="ORF">HPP92_010215</name>
</gene>
<evidence type="ECO:0000256" key="2">
    <source>
        <dbReference type="PROSITE-ProRule" id="PRU00708"/>
    </source>
</evidence>
<evidence type="ECO:0000256" key="1">
    <source>
        <dbReference type="ARBA" id="ARBA00022737"/>
    </source>
</evidence>
<evidence type="ECO:0000313" key="4">
    <source>
        <dbReference type="Proteomes" id="UP000636800"/>
    </source>
</evidence>
<proteinExistence type="predicted"/>
<name>A0A835R380_VANPL</name>
<accession>A0A835R380</accession>
<comment type="caution">
    <text evidence="3">The sequence shown here is derived from an EMBL/GenBank/DDBJ whole genome shotgun (WGS) entry which is preliminary data.</text>
</comment>
<evidence type="ECO:0008006" key="5">
    <source>
        <dbReference type="Google" id="ProtNLM"/>
    </source>
</evidence>